<protein>
    <recommendedName>
        <fullName evidence="2">DUF1648 domain-containing protein</fullName>
    </recommendedName>
</protein>
<dbReference type="RefSeq" id="WP_041055850.1">
    <property type="nucleotide sequence ID" value="NZ_JXRR01000010.1"/>
</dbReference>
<feature type="transmembrane region" description="Helical" evidence="1">
    <location>
        <begin position="110"/>
        <end position="128"/>
    </location>
</feature>
<feature type="transmembrane region" description="Helical" evidence="1">
    <location>
        <begin position="140"/>
        <end position="158"/>
    </location>
</feature>
<sequence length="163" mass="18498">MDKRPILNLPKTSLEKGLNAVGILAFMAMAVYLVLNASMLPDQIPTHFNAAGEPDDWSSIGFILLLPAIGVVLWIGLTILERYPHVYNYIRLNEDNVEFQYRNARMMINVIKNLILILFSYLTWQTVRVGLNETDGLGEGFIYLFNGLLFGATLFFVIRSLKK</sequence>
<keyword evidence="4" id="KW-1185">Reference proteome</keyword>
<dbReference type="AlphaFoldDB" id="A0A0C2RFX6"/>
<gene>
    <name evidence="3" type="ORF">KR50_11000</name>
</gene>
<evidence type="ECO:0000259" key="2">
    <source>
        <dbReference type="Pfam" id="PF07853"/>
    </source>
</evidence>
<reference evidence="3 4" key="1">
    <citation type="submission" date="2015-01" db="EMBL/GenBank/DDBJ databases">
        <title>Jeotgalibacillus campisalis genome sequencing.</title>
        <authorList>
            <person name="Goh K.M."/>
            <person name="Chan K.-G."/>
            <person name="Yaakop A.S."/>
            <person name="Ee R."/>
            <person name="Gan H.M."/>
            <person name="Chan C.S."/>
        </authorList>
    </citation>
    <scope>NUCLEOTIDE SEQUENCE [LARGE SCALE GENOMIC DNA]</scope>
    <source>
        <strain evidence="3 4">SF-57</strain>
    </source>
</reference>
<dbReference type="Pfam" id="PF07853">
    <property type="entry name" value="DUF1648"/>
    <property type="match status" value="1"/>
</dbReference>
<organism evidence="3 4">
    <name type="scientific">Jeotgalibacillus campisalis</name>
    <dbReference type="NCBI Taxonomy" id="220754"/>
    <lineage>
        <taxon>Bacteria</taxon>
        <taxon>Bacillati</taxon>
        <taxon>Bacillota</taxon>
        <taxon>Bacilli</taxon>
        <taxon>Bacillales</taxon>
        <taxon>Caryophanaceae</taxon>
        <taxon>Jeotgalibacillus</taxon>
    </lineage>
</organism>
<dbReference type="InterPro" id="IPR012867">
    <property type="entry name" value="DUF1648"/>
</dbReference>
<evidence type="ECO:0000313" key="3">
    <source>
        <dbReference type="EMBL" id="KIL49065.1"/>
    </source>
</evidence>
<feature type="transmembrane region" description="Helical" evidence="1">
    <location>
        <begin position="60"/>
        <end position="80"/>
    </location>
</feature>
<dbReference type="EMBL" id="JXRR01000010">
    <property type="protein sequence ID" value="KIL49065.1"/>
    <property type="molecule type" value="Genomic_DNA"/>
</dbReference>
<evidence type="ECO:0000313" key="4">
    <source>
        <dbReference type="Proteomes" id="UP000031972"/>
    </source>
</evidence>
<evidence type="ECO:0000256" key="1">
    <source>
        <dbReference type="SAM" id="Phobius"/>
    </source>
</evidence>
<keyword evidence="1" id="KW-0472">Membrane</keyword>
<dbReference type="OrthoDB" id="9808690at2"/>
<dbReference type="PATRIC" id="fig|220754.4.peg.1120"/>
<keyword evidence="1" id="KW-1133">Transmembrane helix</keyword>
<name>A0A0C2RFX6_9BACL</name>
<accession>A0A0C2RFX6</accession>
<keyword evidence="1" id="KW-0812">Transmembrane</keyword>
<feature type="transmembrane region" description="Helical" evidence="1">
    <location>
        <begin position="21"/>
        <end position="40"/>
    </location>
</feature>
<proteinExistence type="predicted"/>
<dbReference type="Proteomes" id="UP000031972">
    <property type="component" value="Unassembled WGS sequence"/>
</dbReference>
<feature type="domain" description="DUF1648" evidence="2">
    <location>
        <begin position="26"/>
        <end position="70"/>
    </location>
</feature>
<comment type="caution">
    <text evidence="3">The sequence shown here is derived from an EMBL/GenBank/DDBJ whole genome shotgun (WGS) entry which is preliminary data.</text>
</comment>